<gene>
    <name evidence="2" type="ORF">K469DRAFT_608555</name>
</gene>
<dbReference type="GO" id="GO:0004622">
    <property type="term" value="F:phosphatidylcholine lysophospholipase activity"/>
    <property type="evidence" value="ECO:0007669"/>
    <property type="project" value="TreeGrafter"/>
</dbReference>
<dbReference type="InterPro" id="IPR051532">
    <property type="entry name" value="Ester_Hydrolysis_Enzymes"/>
</dbReference>
<keyword evidence="3" id="KW-1185">Reference proteome</keyword>
<dbReference type="AlphaFoldDB" id="A0A6A6D8Z9"/>
<organism evidence="2 3">
    <name type="scientific">Zopfia rhizophila CBS 207.26</name>
    <dbReference type="NCBI Taxonomy" id="1314779"/>
    <lineage>
        <taxon>Eukaryota</taxon>
        <taxon>Fungi</taxon>
        <taxon>Dikarya</taxon>
        <taxon>Ascomycota</taxon>
        <taxon>Pezizomycotina</taxon>
        <taxon>Dothideomycetes</taxon>
        <taxon>Dothideomycetes incertae sedis</taxon>
        <taxon>Zopfiaceae</taxon>
        <taxon>Zopfia</taxon>
    </lineage>
</organism>
<protein>
    <submittedName>
        <fullName evidence="2">Carbohydrate esterase family 3 protein</fullName>
    </submittedName>
</protein>
<dbReference type="CDD" id="cd01833">
    <property type="entry name" value="XynB_like"/>
    <property type="match status" value="1"/>
</dbReference>
<dbReference type="PANTHER" id="PTHR30383">
    <property type="entry name" value="THIOESTERASE 1/PROTEASE 1/LYSOPHOSPHOLIPASE L1"/>
    <property type="match status" value="1"/>
</dbReference>
<dbReference type="Pfam" id="PF13472">
    <property type="entry name" value="Lipase_GDSL_2"/>
    <property type="match status" value="1"/>
</dbReference>
<feature type="domain" description="SGNH hydrolase-type esterase" evidence="1">
    <location>
        <begin position="70"/>
        <end position="211"/>
    </location>
</feature>
<dbReference type="PANTHER" id="PTHR30383:SF2">
    <property type="entry name" value="CELLULOSE-BINDING PROTEIN"/>
    <property type="match status" value="1"/>
</dbReference>
<dbReference type="SUPFAM" id="SSF52266">
    <property type="entry name" value="SGNH hydrolase"/>
    <property type="match status" value="1"/>
</dbReference>
<dbReference type="Gene3D" id="3.40.50.1110">
    <property type="entry name" value="SGNH hydrolase"/>
    <property type="match status" value="1"/>
</dbReference>
<reference evidence="2" key="1">
    <citation type="journal article" date="2020" name="Stud. Mycol.">
        <title>101 Dothideomycetes genomes: a test case for predicting lifestyles and emergence of pathogens.</title>
        <authorList>
            <person name="Haridas S."/>
            <person name="Albert R."/>
            <person name="Binder M."/>
            <person name="Bloem J."/>
            <person name="Labutti K."/>
            <person name="Salamov A."/>
            <person name="Andreopoulos B."/>
            <person name="Baker S."/>
            <person name="Barry K."/>
            <person name="Bills G."/>
            <person name="Bluhm B."/>
            <person name="Cannon C."/>
            <person name="Castanera R."/>
            <person name="Culley D."/>
            <person name="Daum C."/>
            <person name="Ezra D."/>
            <person name="Gonzalez J."/>
            <person name="Henrissat B."/>
            <person name="Kuo A."/>
            <person name="Liang C."/>
            <person name="Lipzen A."/>
            <person name="Lutzoni F."/>
            <person name="Magnuson J."/>
            <person name="Mondo S."/>
            <person name="Nolan M."/>
            <person name="Ohm R."/>
            <person name="Pangilinan J."/>
            <person name="Park H.-J."/>
            <person name="Ramirez L."/>
            <person name="Alfaro M."/>
            <person name="Sun H."/>
            <person name="Tritt A."/>
            <person name="Yoshinaga Y."/>
            <person name="Zwiers L.-H."/>
            <person name="Turgeon B."/>
            <person name="Goodwin S."/>
            <person name="Spatafora J."/>
            <person name="Crous P."/>
            <person name="Grigoriev I."/>
        </authorList>
    </citation>
    <scope>NUCLEOTIDE SEQUENCE</scope>
    <source>
        <strain evidence="2">CBS 207.26</strain>
    </source>
</reference>
<name>A0A6A6D8Z9_9PEZI</name>
<accession>A0A6A6D8Z9</accession>
<dbReference type="InterPro" id="IPR036514">
    <property type="entry name" value="SGNH_hydro_sf"/>
</dbReference>
<sequence>MVKINVATTLGVIGLVNQATAVIVKIMPFGASIVGAPGCWRAILHKKLQGAGITNTDFVGSNKAPDCGFPYDGENEGHAGFLATNIVRDNQLPGWLNAARPDIIMMHLGTNDVSQGKPTQDIIRAYSTLVDQMRASKPNIKILVSQLIPFASDRKFHRTEQGVIDLNKAIVSWAPTKSTQASPITIVDNFSGFNTITDTTDGKHPNDKGNQKLANKFYPPLLEAIKCVSKES</sequence>
<dbReference type="OrthoDB" id="2119228at2759"/>
<dbReference type="Proteomes" id="UP000800200">
    <property type="component" value="Unassembled WGS sequence"/>
</dbReference>
<evidence type="ECO:0000313" key="3">
    <source>
        <dbReference type="Proteomes" id="UP000800200"/>
    </source>
</evidence>
<dbReference type="EMBL" id="ML994717">
    <property type="protein sequence ID" value="KAF2176004.1"/>
    <property type="molecule type" value="Genomic_DNA"/>
</dbReference>
<proteinExistence type="predicted"/>
<evidence type="ECO:0000313" key="2">
    <source>
        <dbReference type="EMBL" id="KAF2176004.1"/>
    </source>
</evidence>
<dbReference type="InterPro" id="IPR013830">
    <property type="entry name" value="SGNH_hydro"/>
</dbReference>
<evidence type="ECO:0000259" key="1">
    <source>
        <dbReference type="Pfam" id="PF13472"/>
    </source>
</evidence>